<evidence type="ECO:0000313" key="2">
    <source>
        <dbReference type="EMBL" id="CAE6346860.1"/>
    </source>
</evidence>
<reference evidence="2" key="1">
    <citation type="submission" date="2021-01" db="EMBL/GenBank/DDBJ databases">
        <authorList>
            <person name="Kaushik A."/>
        </authorList>
    </citation>
    <scope>NUCLEOTIDE SEQUENCE</scope>
    <source>
        <strain evidence="2">AG1-1B</strain>
    </source>
</reference>
<dbReference type="EMBL" id="CAJMWQ010000231">
    <property type="protein sequence ID" value="CAE6346860.1"/>
    <property type="molecule type" value="Genomic_DNA"/>
</dbReference>
<evidence type="ECO:0000313" key="3">
    <source>
        <dbReference type="Proteomes" id="UP000663826"/>
    </source>
</evidence>
<gene>
    <name evidence="2" type="ORF">RDB_LOCUS5582</name>
</gene>
<organism evidence="2 3">
    <name type="scientific">Rhizoctonia solani</name>
    <dbReference type="NCBI Taxonomy" id="456999"/>
    <lineage>
        <taxon>Eukaryota</taxon>
        <taxon>Fungi</taxon>
        <taxon>Dikarya</taxon>
        <taxon>Basidiomycota</taxon>
        <taxon>Agaricomycotina</taxon>
        <taxon>Agaricomycetes</taxon>
        <taxon>Cantharellales</taxon>
        <taxon>Ceratobasidiaceae</taxon>
        <taxon>Rhizoctonia</taxon>
    </lineage>
</organism>
<sequence length="242" mass="23692">MFFTRIIVTALSFGAVSLAAPIGAPLPVDGLLSGGSLLPGRSSQTGGSALPIVGDKLPIGTLNPLGGSGLPLPISGGAVPALGGSGAKLPLVGRTAPTYGVALDNLSGLAGGLLSNLDAQDLDVASLLSGITKMNGALSEVSSVLGPIQGLGVDSLLAGASLDDVTSKTKSVFKIVNGVMTKVQAVELTSDVKNELLTTVKCLNEIISALGIAPELQAIAKGILSKVLGLVGGLLGGLGLGL</sequence>
<feature type="signal peptide" evidence="1">
    <location>
        <begin position="1"/>
        <end position="19"/>
    </location>
</feature>
<name>A0A8H3A0B4_9AGAM</name>
<evidence type="ECO:0000256" key="1">
    <source>
        <dbReference type="SAM" id="SignalP"/>
    </source>
</evidence>
<accession>A0A8H3A0B4</accession>
<feature type="chain" id="PRO_5034945731" evidence="1">
    <location>
        <begin position="20"/>
        <end position="242"/>
    </location>
</feature>
<keyword evidence="1" id="KW-0732">Signal</keyword>
<dbReference type="Proteomes" id="UP000663826">
    <property type="component" value="Unassembled WGS sequence"/>
</dbReference>
<proteinExistence type="predicted"/>
<comment type="caution">
    <text evidence="2">The sequence shown here is derived from an EMBL/GenBank/DDBJ whole genome shotgun (WGS) entry which is preliminary data.</text>
</comment>
<protein>
    <submittedName>
        <fullName evidence="2">Uncharacterized protein</fullName>
    </submittedName>
</protein>
<dbReference type="AlphaFoldDB" id="A0A8H3A0B4"/>